<feature type="domain" description="Glucose/Sorbosone dehydrogenase" evidence="2">
    <location>
        <begin position="27"/>
        <end position="369"/>
    </location>
</feature>
<sequence>MLLFSGTAHAATLPSGFSERALVGGLTMPTAAAWTPDGRVLIAEKAGVVKLAEPGQSTARQILDLRATVHSYWDRGLLGIAVDGQFADHPYVYLLFTYELEPAAPDGDGRMVSQLRRYRLTAAGELVEPQAILGTYTASVCPAPSNVVDCMPSEGDSHSIGSVRSAPDGSLYVGSGDGASYSIVDPLALRTYDEQSLAGKLIRIDRTGRGVAGHAFCPAETDLTKVCTKLYAKGLRNPFRFELLPGGAGLAVGDVGWGEREEVDIVRSAGGNYGWPCYEGSGRTSGYADLAACGLEYAKEGTALAARPPAWSYTRAGEDGAVIGGPVFTGTGYPAGYAGDVFVADYAQQWVKRLTLDGADRVTAVTNFATDWSGVQLLQTPAGELGYVSFGTGEPGTGSVRAISYGAGNRAPTARAAATPSSGGAPLTVRFSADGSSDPDGGRAQLPLDVR</sequence>
<evidence type="ECO:0000256" key="1">
    <source>
        <dbReference type="SAM" id="MobiDB-lite"/>
    </source>
</evidence>
<dbReference type="Gene3D" id="2.120.10.30">
    <property type="entry name" value="TolB, C-terminal domain"/>
    <property type="match status" value="1"/>
</dbReference>
<gene>
    <name evidence="3" type="ORF">LRS13_08950</name>
</gene>
<dbReference type="InterPro" id="IPR011042">
    <property type="entry name" value="6-blade_b-propeller_TolB-like"/>
</dbReference>
<dbReference type="RefSeq" id="WP_353866072.1">
    <property type="nucleotide sequence ID" value="NZ_CP088295.1"/>
</dbReference>
<dbReference type="Pfam" id="PF07995">
    <property type="entry name" value="GSDH"/>
    <property type="match status" value="1"/>
</dbReference>
<dbReference type="PANTHER" id="PTHR19328:SF13">
    <property type="entry name" value="HIPL1 PROTEIN"/>
    <property type="match status" value="1"/>
</dbReference>
<protein>
    <submittedName>
        <fullName evidence="3">PQQ-dependent sugar dehydrogenase</fullName>
    </submittedName>
</protein>
<accession>A0ABY5PLR2</accession>
<reference evidence="4" key="1">
    <citation type="submission" date="2021-11" db="EMBL/GenBank/DDBJ databases">
        <title>Cultivation dependent microbiological survey of springs from the worlds oldest radium mine currently devoted to the extraction of radon-saturated water.</title>
        <authorList>
            <person name="Kapinusova G."/>
            <person name="Smrhova T."/>
            <person name="Strejcek M."/>
            <person name="Suman J."/>
            <person name="Jani K."/>
            <person name="Pajer P."/>
            <person name="Uhlik O."/>
        </authorList>
    </citation>
    <scope>NUCLEOTIDE SEQUENCE [LARGE SCALE GENOMIC DNA]</scope>
    <source>
        <strain evidence="4">J379</strain>
    </source>
</reference>
<evidence type="ECO:0000313" key="4">
    <source>
        <dbReference type="Proteomes" id="UP001058860"/>
    </source>
</evidence>
<dbReference type="Proteomes" id="UP001058860">
    <property type="component" value="Chromosome"/>
</dbReference>
<feature type="compositionally biased region" description="Low complexity" evidence="1">
    <location>
        <begin position="413"/>
        <end position="425"/>
    </location>
</feature>
<dbReference type="EMBL" id="CP088295">
    <property type="protein sequence ID" value="UUY05628.1"/>
    <property type="molecule type" value="Genomic_DNA"/>
</dbReference>
<dbReference type="InterPro" id="IPR011041">
    <property type="entry name" value="Quinoprot_gluc/sorb_DH_b-prop"/>
</dbReference>
<evidence type="ECO:0000259" key="2">
    <source>
        <dbReference type="Pfam" id="PF07995"/>
    </source>
</evidence>
<feature type="region of interest" description="Disordered" evidence="1">
    <location>
        <begin position="413"/>
        <end position="451"/>
    </location>
</feature>
<dbReference type="SUPFAM" id="SSF50952">
    <property type="entry name" value="Soluble quinoprotein glucose dehydrogenase"/>
    <property type="match status" value="1"/>
</dbReference>
<keyword evidence="4" id="KW-1185">Reference proteome</keyword>
<name>A0ABY5PLR2_9ACTN</name>
<dbReference type="PANTHER" id="PTHR19328">
    <property type="entry name" value="HEDGEHOG-INTERACTING PROTEIN"/>
    <property type="match status" value="1"/>
</dbReference>
<dbReference type="InterPro" id="IPR012938">
    <property type="entry name" value="Glc/Sorbosone_DH"/>
</dbReference>
<evidence type="ECO:0000313" key="3">
    <source>
        <dbReference type="EMBL" id="UUY05628.1"/>
    </source>
</evidence>
<proteinExistence type="predicted"/>
<organism evidence="3 4">
    <name type="scientific">Svornostia abyssi</name>
    <dbReference type="NCBI Taxonomy" id="2898438"/>
    <lineage>
        <taxon>Bacteria</taxon>
        <taxon>Bacillati</taxon>
        <taxon>Actinomycetota</taxon>
        <taxon>Thermoleophilia</taxon>
        <taxon>Solirubrobacterales</taxon>
        <taxon>Baekduiaceae</taxon>
        <taxon>Svornostia</taxon>
    </lineage>
</organism>